<reference evidence="22 23" key="1">
    <citation type="journal article" date="2022" name="DNA Res.">
        <title>Genome analysis of five recently described species of the CUG-Ser clade uncovers Candida theae as a new hybrid lineage with pathogenic potential in the Candida parapsilosis species complex.</title>
        <authorList>
            <person name="Mixao V."/>
            <person name="Del Olmo V."/>
            <person name="Hegedusova E."/>
            <person name="Saus E."/>
            <person name="Pryszcz L."/>
            <person name="Cillingova A."/>
            <person name="Nosek J."/>
            <person name="Gabaldon T."/>
        </authorList>
    </citation>
    <scope>NUCLEOTIDE SEQUENCE [LARGE SCALE GENOMIC DNA]</scope>
    <source>
        <strain evidence="22 23">CBS 12239</strain>
    </source>
</reference>
<evidence type="ECO:0000256" key="15">
    <source>
        <dbReference type="ARBA" id="ARBA00023326"/>
    </source>
</evidence>
<keyword evidence="6" id="KW-1003">Cell membrane</keyword>
<evidence type="ECO:0000256" key="7">
    <source>
        <dbReference type="ARBA" id="ARBA00022512"/>
    </source>
</evidence>
<dbReference type="GO" id="GO:0005886">
    <property type="term" value="C:plasma membrane"/>
    <property type="evidence" value="ECO:0007669"/>
    <property type="project" value="UniProtKB-SubCell"/>
</dbReference>
<dbReference type="InterPro" id="IPR017853">
    <property type="entry name" value="GH"/>
</dbReference>
<organism evidence="22 23">
    <name type="scientific">Candida theae</name>
    <dbReference type="NCBI Taxonomy" id="1198502"/>
    <lineage>
        <taxon>Eukaryota</taxon>
        <taxon>Fungi</taxon>
        <taxon>Dikarya</taxon>
        <taxon>Ascomycota</taxon>
        <taxon>Saccharomycotina</taxon>
        <taxon>Pichiomycetes</taxon>
        <taxon>Debaryomycetaceae</taxon>
        <taxon>Candida/Lodderomyces clade</taxon>
        <taxon>Candida</taxon>
    </lineage>
</organism>
<dbReference type="EMBL" id="JAIHNG010000104">
    <property type="protein sequence ID" value="KAI5959440.1"/>
    <property type="molecule type" value="Genomic_DNA"/>
</dbReference>
<evidence type="ECO:0000256" key="1">
    <source>
        <dbReference type="ARBA" id="ARBA00000382"/>
    </source>
</evidence>
<keyword evidence="10" id="KW-0378">Hydrolase</keyword>
<keyword evidence="9" id="KW-0732">Signal</keyword>
<keyword evidence="7" id="KW-0134">Cell wall</keyword>
<dbReference type="GO" id="GO:0042973">
    <property type="term" value="F:glucan endo-1,3-beta-D-glucosidase activity"/>
    <property type="evidence" value="ECO:0007669"/>
    <property type="project" value="UniProtKB-EC"/>
</dbReference>
<evidence type="ECO:0000256" key="5">
    <source>
        <dbReference type="ARBA" id="ARBA00012780"/>
    </source>
</evidence>
<dbReference type="GeneID" id="76150137"/>
<dbReference type="GO" id="GO:0000272">
    <property type="term" value="P:polysaccharide catabolic process"/>
    <property type="evidence" value="ECO:0007669"/>
    <property type="project" value="UniProtKB-KW"/>
</dbReference>
<evidence type="ECO:0000313" key="23">
    <source>
        <dbReference type="Proteomes" id="UP001204833"/>
    </source>
</evidence>
<evidence type="ECO:0000256" key="14">
    <source>
        <dbReference type="ARBA" id="ARBA00023316"/>
    </source>
</evidence>
<evidence type="ECO:0000256" key="13">
    <source>
        <dbReference type="ARBA" id="ARBA00023277"/>
    </source>
</evidence>
<dbReference type="InterPro" id="IPR000490">
    <property type="entry name" value="Glyco_hydro_17"/>
</dbReference>
<evidence type="ECO:0000256" key="3">
    <source>
        <dbReference type="ARBA" id="ARBA00004401"/>
    </source>
</evidence>
<evidence type="ECO:0000256" key="18">
    <source>
        <dbReference type="ARBA" id="ARBA00043078"/>
    </source>
</evidence>
<dbReference type="GO" id="GO:0071555">
    <property type="term" value="P:cell wall organization"/>
    <property type="evidence" value="ECO:0007669"/>
    <property type="project" value="UniProtKB-KW"/>
</dbReference>
<evidence type="ECO:0000256" key="11">
    <source>
        <dbReference type="ARBA" id="ARBA00023136"/>
    </source>
</evidence>
<dbReference type="Pfam" id="PF00332">
    <property type="entry name" value="Glyco_hydro_17"/>
    <property type="match status" value="1"/>
</dbReference>
<dbReference type="GO" id="GO:0005576">
    <property type="term" value="C:extracellular region"/>
    <property type="evidence" value="ECO:0007669"/>
    <property type="project" value="TreeGrafter"/>
</dbReference>
<keyword evidence="11 21" id="KW-0472">Membrane</keyword>
<comment type="catalytic activity">
    <reaction evidence="1">
        <text>Hydrolysis of (1-&gt;3)-beta-D-glucosidic linkages in (1-&gt;3)-beta-D-glucans.</text>
        <dbReference type="EC" id="3.2.1.39"/>
    </reaction>
</comment>
<dbReference type="SUPFAM" id="SSF51445">
    <property type="entry name" value="(Trans)glycosidases"/>
    <property type="match status" value="1"/>
</dbReference>
<evidence type="ECO:0000256" key="4">
    <source>
        <dbReference type="ARBA" id="ARBA00008773"/>
    </source>
</evidence>
<comment type="function">
    <text evidence="16">Glucanases play a role in cell expansion during growth, in cell-cell fusion during mating, and in spore release during sporulation. This enzyme may be involved in beta-glucan degradation. Active on laminarin and lichenan.</text>
</comment>
<comment type="caution">
    <text evidence="22">The sequence shown here is derived from an EMBL/GenBank/DDBJ whole genome shotgun (WGS) entry which is preliminary data.</text>
</comment>
<feature type="compositionally biased region" description="Basic and acidic residues" evidence="20">
    <location>
        <begin position="28"/>
        <end position="47"/>
    </location>
</feature>
<dbReference type="InterPro" id="IPR050732">
    <property type="entry name" value="Beta-glucan_modifiers"/>
</dbReference>
<sequence length="829" mass="92000">MPESIPMNEISESPQVYDDSEQQQPKYQPRDDVITTEPKGMDEKDPFKLQSEYPSGTANPENLNRQKTNASMSSSTSSSSSGSDFSGHSGYHREHNEFTAPNIPRRSHTPLTNEKGKTKLVKVNPYKIARAASFNVFMEYGTASASAALGSDSIGEGPRNKSFGTTPIDQPQPKEKNNPSGCDGNPVHAPTTATNQSHANFSNIYGSYTEEIEPSFTPEGELQETKQIQSTQHKVRESQSAKLPAIEKYLPRKEVGYEAKNSSEVKQVEVLELGTDANQPRVSKIATEPTLEKKKRGGYAGGYAGAINCDSDKSSVSLFNTDSEFVPNFHFDQSDKQVEKRDATVIYTKKSDTAPTNGQIQGNELVYHSSANSPFSDSTNRTGTGVKSKFGSDLISLNKVGQDDIESAPSSDKRLSVLKNFDTSLTSGDLANEKETKQKTSPSKNFKSTTFSWWKAGIVISVAVFIGAVLVGLVIALLILSLGTQDSVNHYFNDGKNTHHLRELVTKYLSQEDSFDVLTNSVDGLSLEVKSDNEVTDLMKGVTNVMFHGIAYSPNNAMEPYCGFSKRDAMLDLAKLSTVTTRIRTYGMQCDQAELILEAIERMDLNMTVAMGVWIGKNDTINRQQMDLMKKVVTRLPDPARYINSIFIGNEVLFRKDKSKTELINYIQDAKRFLQVMKINDIPVGTSEIGSLIDSDLLKNCDVVGANIQPFFGGVPVEDATHWVLRFLDLQILPYNENIGTPIVITEVGWPSGGGRYRYAQAGLVSLKVFLSCFLCTMRELPVEYYFFEAYDEPWKEVFWTPGQKWETQWGIFNADRSNKFTLQNIGCI</sequence>
<evidence type="ECO:0000256" key="20">
    <source>
        <dbReference type="SAM" id="MobiDB-lite"/>
    </source>
</evidence>
<evidence type="ECO:0000313" key="22">
    <source>
        <dbReference type="EMBL" id="KAI5959440.1"/>
    </source>
</evidence>
<gene>
    <name evidence="22" type="ORF">KGF57_002078</name>
</gene>
<proteinExistence type="inferred from homology"/>
<feature type="compositionally biased region" description="Polar residues" evidence="20">
    <location>
        <begin position="52"/>
        <end position="70"/>
    </location>
</feature>
<keyword evidence="23" id="KW-1185">Reference proteome</keyword>
<keyword evidence="15" id="KW-0624">Polysaccharide degradation</keyword>
<dbReference type="PANTHER" id="PTHR16631">
    <property type="entry name" value="GLUCAN 1,3-BETA-GLUCOSIDASE"/>
    <property type="match status" value="1"/>
</dbReference>
<accession>A0AAD5BG75</accession>
<comment type="subcellular location">
    <subcellularLocation>
        <location evidence="3">Cell membrane</location>
        <topology evidence="3">Single-pass type II membrane protein</topology>
    </subcellularLocation>
    <subcellularLocation>
        <location evidence="2">Secreted</location>
        <location evidence="2">Cell wall</location>
    </subcellularLocation>
</comment>
<feature type="transmembrane region" description="Helical" evidence="21">
    <location>
        <begin position="453"/>
        <end position="480"/>
    </location>
</feature>
<dbReference type="GO" id="GO:0009986">
    <property type="term" value="C:cell surface"/>
    <property type="evidence" value="ECO:0007669"/>
    <property type="project" value="TreeGrafter"/>
</dbReference>
<dbReference type="PANTHER" id="PTHR16631:SF17">
    <property type="entry name" value="GLUCAN ENDO-1,3-BETA-GLUCOSIDASE BTGC"/>
    <property type="match status" value="1"/>
</dbReference>
<dbReference type="AlphaFoldDB" id="A0AAD5BG75"/>
<keyword evidence="12" id="KW-0325">Glycoprotein</keyword>
<evidence type="ECO:0000256" key="8">
    <source>
        <dbReference type="ARBA" id="ARBA00022525"/>
    </source>
</evidence>
<feature type="region of interest" description="Disordered" evidence="20">
    <location>
        <begin position="217"/>
        <end position="240"/>
    </location>
</feature>
<protein>
    <recommendedName>
        <fullName evidence="5">glucan endo-1,3-beta-D-glucosidase</fullName>
        <ecNumber evidence="5">3.2.1.39</ecNumber>
    </recommendedName>
    <alternativeName>
        <fullName evidence="18">Endo-1,3-beta-glucanase btgC</fullName>
    </alternativeName>
    <alternativeName>
        <fullName evidence="17">Laminarinase btgC</fullName>
    </alternativeName>
</protein>
<keyword evidence="8" id="KW-0964">Secreted</keyword>
<evidence type="ECO:0000256" key="12">
    <source>
        <dbReference type="ARBA" id="ARBA00023180"/>
    </source>
</evidence>
<keyword evidence="21" id="KW-0812">Transmembrane</keyword>
<evidence type="ECO:0000256" key="9">
    <source>
        <dbReference type="ARBA" id="ARBA00022729"/>
    </source>
</evidence>
<keyword evidence="14" id="KW-0961">Cell wall biogenesis/degradation</keyword>
<feature type="region of interest" description="Disordered" evidence="20">
    <location>
        <begin position="150"/>
        <end position="198"/>
    </location>
</feature>
<evidence type="ECO:0000256" key="10">
    <source>
        <dbReference type="ARBA" id="ARBA00022801"/>
    </source>
</evidence>
<name>A0AAD5BG75_9ASCO</name>
<evidence type="ECO:0000256" key="6">
    <source>
        <dbReference type="ARBA" id="ARBA00022475"/>
    </source>
</evidence>
<dbReference type="Gene3D" id="3.20.20.80">
    <property type="entry name" value="Glycosidases"/>
    <property type="match status" value="1"/>
</dbReference>
<evidence type="ECO:0000256" key="21">
    <source>
        <dbReference type="SAM" id="Phobius"/>
    </source>
</evidence>
<dbReference type="Proteomes" id="UP001204833">
    <property type="component" value="Unassembled WGS sequence"/>
</dbReference>
<dbReference type="GO" id="GO:0009277">
    <property type="term" value="C:fungal-type cell wall"/>
    <property type="evidence" value="ECO:0007669"/>
    <property type="project" value="TreeGrafter"/>
</dbReference>
<feature type="compositionally biased region" description="Low complexity" evidence="20">
    <location>
        <begin position="71"/>
        <end position="89"/>
    </location>
</feature>
<evidence type="ECO:0000256" key="2">
    <source>
        <dbReference type="ARBA" id="ARBA00004191"/>
    </source>
</evidence>
<keyword evidence="21" id="KW-1133">Transmembrane helix</keyword>
<keyword evidence="13" id="KW-0119">Carbohydrate metabolism</keyword>
<evidence type="ECO:0000256" key="17">
    <source>
        <dbReference type="ARBA" id="ARBA00042373"/>
    </source>
</evidence>
<comment type="similarity">
    <text evidence="4 19">Belongs to the glycosyl hydrolase 17 family.</text>
</comment>
<evidence type="ECO:0000256" key="16">
    <source>
        <dbReference type="ARBA" id="ARBA00037649"/>
    </source>
</evidence>
<feature type="region of interest" description="Disordered" evidence="20">
    <location>
        <begin position="1"/>
        <end position="116"/>
    </location>
</feature>
<dbReference type="RefSeq" id="XP_051609401.1">
    <property type="nucleotide sequence ID" value="XM_051751353.1"/>
</dbReference>
<evidence type="ECO:0000256" key="19">
    <source>
        <dbReference type="RuleBase" id="RU004335"/>
    </source>
</evidence>
<dbReference type="EC" id="3.2.1.39" evidence="5"/>